<keyword evidence="5" id="KW-1185">Reference proteome</keyword>
<reference evidence="4" key="2">
    <citation type="submission" date="2018-08" db="UniProtKB">
        <authorList>
            <consortium name="EnsemblPlants"/>
        </authorList>
    </citation>
    <scope>IDENTIFICATION</scope>
    <source>
        <strain evidence="4">Yugu1</strain>
    </source>
</reference>
<dbReference type="InterPro" id="IPR027417">
    <property type="entry name" value="P-loop_NTPase"/>
</dbReference>
<dbReference type="EnsemblPlants" id="KQL25129">
    <property type="protein sequence ID" value="KQL25129"/>
    <property type="gene ID" value="SETIT_028643mg"/>
</dbReference>
<dbReference type="InterPro" id="IPR045055">
    <property type="entry name" value="DNA2/NAM7-like"/>
</dbReference>
<feature type="region of interest" description="Disordered" evidence="1">
    <location>
        <begin position="595"/>
        <end position="614"/>
    </location>
</feature>
<dbReference type="Pfam" id="PF13086">
    <property type="entry name" value="AAA_11"/>
    <property type="match status" value="1"/>
</dbReference>
<protein>
    <submittedName>
        <fullName evidence="4">Uncharacterized protein</fullName>
    </submittedName>
</protein>
<dbReference type="CDD" id="cd18042">
    <property type="entry name" value="DEXXQc_SETX"/>
    <property type="match status" value="1"/>
</dbReference>
<dbReference type="PANTHER" id="PTHR10887">
    <property type="entry name" value="DNA2/NAM7 HELICASE FAMILY"/>
    <property type="match status" value="1"/>
</dbReference>
<sequence>MCPPCPPTECAHMWGPSLISSIEDTCLHSSLRQPALGLIYIIIISDASALISYKLKYESVKKDNISNSVMFADDDDELPFSHDAEEKSQSCWNDFNVLNKLASRECKDWKCIPLLWYLTMVQLEPSKLPIAFSKAVLWGLSHISVLEPGLATESSVPVNVWLSSHVGEVSSTFTWQVPNGADDGGSGKDCINTLKVSQFCVLLLKVFKRLSIHVMTQIEQRGLQKQWTWEPMMGESLILVLVDNNDDVRQVGRAILEHVSQARGLTSGLQFLCSSASSLSAVFLGLRYAVQLVGTRSVLADFHTFHHLFFVMCKLLKEVVAQKPPVAQPGKPSEGGFLRQPYSSVLGSPPEHVVDVTNWEKFCTLLSISCVRLLELLPLVYERVSINCRTQSCSMTTMFQDPMDIAWFLHLIHWGKSSLLVIIRHWKQCVLSLLKELKGSYSGTGTIQRYIEDLDNIISHDAVNIDELEESVSNLKLALSKEAPATVKRGELIDAPMFKEPIVSVPSPVQGRHTGMDNVVNVESTKPSCSPDIHEIILLSDSEDNLAAADVSSEEVLSSVMENDASTTSNTSKEVKRPEQRMLTEARHVPLKPQISTPASNISASSRPISTDSRGNIAASKRLDGMKKTRLPTNANNNSFLPKLVKSSVSGTSQPQRPNLSSGTEKFKSIFRDISDDEDDPLDHALDNCQKPQIPSAKPSILVPKRQVVQLPVPVGRRQGSGCKVASTRRLQPPKLGSWFKNILEMDYFTVVGLSSSEVVKMPALKEIPVCFDSQAQYVEIFQPLVLEEFKAQLQNSYVETPLDDMICGCISILSVERVDEFLIVRARPENSQSIKFKGCMENDLILLTKDSLKDPEQQVHVLGKVERRESDKNKALIFVIKFFLSSNNARLNKAKRLLVERSKWFLNRVMSMTPQIREFSALSSLNDIPVLPAILNPVSCAESYHKSGKVHLDRLAHPLRKVLKSSYNESQLQAGPPGLSFHNFYQQVCATLVTTCTGKTRTIVAIVSALLSVHADNSYKLSRNESVNSTDSTKPRAKISESAAVTRAWQDAALAKQLEKDSQTECPGTTERFAKGRALICAQSNAAVDELVSRLSEGLYGTDGNMYRPYIVRVGNAKTVHSNSLPFFIDTLVEQRLSDELKTNNDGKNSSDGESSSSLRANLEKIVDRIRHYESRRKLIESDKSEDGSPVADEDEVDEVSDEALGGKLNFLYAQKRKVSAELATAHAREKKIADENKFLKHKVRKSILGEAEIIVTTLSGCGGDIYGVCSETASSNKYGTFSEHALFDVVVIDEAAQALEPATLIPLQLLKSRGTKCIMVGDPKQLPATVMSGLASKFLYECSMFERLQRAGYPVIMLTKQISVGVLL</sequence>
<evidence type="ECO:0000256" key="1">
    <source>
        <dbReference type="SAM" id="MobiDB-lite"/>
    </source>
</evidence>
<evidence type="ECO:0000313" key="5">
    <source>
        <dbReference type="Proteomes" id="UP000004995"/>
    </source>
</evidence>
<feature type="region of interest" description="Disordered" evidence="1">
    <location>
        <begin position="1181"/>
        <end position="1201"/>
    </location>
</feature>
<organism evidence="4 5">
    <name type="scientific">Setaria italica</name>
    <name type="common">Foxtail millet</name>
    <name type="synonym">Panicum italicum</name>
    <dbReference type="NCBI Taxonomy" id="4555"/>
    <lineage>
        <taxon>Eukaryota</taxon>
        <taxon>Viridiplantae</taxon>
        <taxon>Streptophyta</taxon>
        <taxon>Embryophyta</taxon>
        <taxon>Tracheophyta</taxon>
        <taxon>Spermatophyta</taxon>
        <taxon>Magnoliopsida</taxon>
        <taxon>Liliopsida</taxon>
        <taxon>Poales</taxon>
        <taxon>Poaceae</taxon>
        <taxon>PACMAD clade</taxon>
        <taxon>Panicoideae</taxon>
        <taxon>Panicodae</taxon>
        <taxon>Paniceae</taxon>
        <taxon>Cenchrinae</taxon>
        <taxon>Setaria</taxon>
    </lineage>
</organism>
<accession>K3ZQ12</accession>
<dbReference type="InterPro" id="IPR056474">
    <property type="entry name" value="SEN1_barrel"/>
</dbReference>
<dbReference type="Pfam" id="PF23576">
    <property type="entry name" value="SEN1_barrel"/>
    <property type="match status" value="1"/>
</dbReference>
<dbReference type="SUPFAM" id="SSF52540">
    <property type="entry name" value="P-loop containing nucleoside triphosphate hydrolases"/>
    <property type="match status" value="1"/>
</dbReference>
<dbReference type="Gramene" id="KQL25129">
    <property type="protein sequence ID" value="KQL25129"/>
    <property type="gene ID" value="SETIT_028643mg"/>
</dbReference>
<proteinExistence type="predicted"/>
<name>K3ZQ12_SETIT</name>
<feature type="region of interest" description="Disordered" evidence="1">
    <location>
        <begin position="559"/>
        <end position="579"/>
    </location>
</feature>
<evidence type="ECO:0000259" key="3">
    <source>
        <dbReference type="Pfam" id="PF23576"/>
    </source>
</evidence>
<dbReference type="GO" id="GO:0004386">
    <property type="term" value="F:helicase activity"/>
    <property type="evidence" value="ECO:0007669"/>
    <property type="project" value="InterPro"/>
</dbReference>
<feature type="domain" description="DNA2/NAM7 helicase helicase" evidence="2">
    <location>
        <begin position="969"/>
        <end position="1334"/>
    </location>
</feature>
<dbReference type="Gene3D" id="3.40.50.300">
    <property type="entry name" value="P-loop containing nucleotide triphosphate hydrolases"/>
    <property type="match status" value="1"/>
</dbReference>
<evidence type="ECO:0000259" key="2">
    <source>
        <dbReference type="Pfam" id="PF13086"/>
    </source>
</evidence>
<dbReference type="InterPro" id="IPR041677">
    <property type="entry name" value="DNA2/NAM7_AAA_11"/>
</dbReference>
<dbReference type="EMBL" id="AGNK02001179">
    <property type="status" value="NOT_ANNOTATED_CDS"/>
    <property type="molecule type" value="Genomic_DNA"/>
</dbReference>
<feature type="domain" description="Helicase SEN1 beta-barrel" evidence="3">
    <location>
        <begin position="808"/>
        <end position="910"/>
    </location>
</feature>
<dbReference type="Proteomes" id="UP000004995">
    <property type="component" value="Unassembled WGS sequence"/>
</dbReference>
<evidence type="ECO:0000313" key="4">
    <source>
        <dbReference type="EnsemblPlants" id="KQL25129"/>
    </source>
</evidence>
<reference evidence="5" key="1">
    <citation type="journal article" date="2012" name="Nat. Biotechnol.">
        <title>Reference genome sequence of the model plant Setaria.</title>
        <authorList>
            <person name="Bennetzen J.L."/>
            <person name="Schmutz J."/>
            <person name="Wang H."/>
            <person name="Percifield R."/>
            <person name="Hawkins J."/>
            <person name="Pontaroli A.C."/>
            <person name="Estep M."/>
            <person name="Feng L."/>
            <person name="Vaughn J.N."/>
            <person name="Grimwood J."/>
            <person name="Jenkins J."/>
            <person name="Barry K."/>
            <person name="Lindquist E."/>
            <person name="Hellsten U."/>
            <person name="Deshpande S."/>
            <person name="Wang X."/>
            <person name="Wu X."/>
            <person name="Mitros T."/>
            <person name="Triplett J."/>
            <person name="Yang X."/>
            <person name="Ye C.Y."/>
            <person name="Mauro-Herrera M."/>
            <person name="Wang L."/>
            <person name="Li P."/>
            <person name="Sharma M."/>
            <person name="Sharma R."/>
            <person name="Ronald P.C."/>
            <person name="Panaud O."/>
            <person name="Kellogg E.A."/>
            <person name="Brutnell T.P."/>
            <person name="Doust A.N."/>
            <person name="Tuskan G.A."/>
            <person name="Rokhsar D."/>
            <person name="Devos K.M."/>
        </authorList>
    </citation>
    <scope>NUCLEOTIDE SEQUENCE [LARGE SCALE GENOMIC DNA]</scope>
    <source>
        <strain evidence="5">cv. Yugu1</strain>
    </source>
</reference>
<dbReference type="HOGENOM" id="CLU_001209_1_0_1"/>
<dbReference type="PANTHER" id="PTHR10887:SF495">
    <property type="entry name" value="HELICASE SENATAXIN ISOFORM X1-RELATED"/>
    <property type="match status" value="1"/>
</dbReference>